<name>A0A6G1BLA0_9ORYZ</name>
<evidence type="ECO:0000313" key="5">
    <source>
        <dbReference type="EMBL" id="KAF0888581.1"/>
    </source>
</evidence>
<dbReference type="GO" id="GO:0046872">
    <property type="term" value="F:metal ion binding"/>
    <property type="evidence" value="ECO:0007669"/>
    <property type="project" value="UniProtKB-KW"/>
</dbReference>
<keyword evidence="2" id="KW-0560">Oxidoreductase</keyword>
<dbReference type="OrthoDB" id="782039at2759"/>
<dbReference type="EMBL" id="SPHZ02000012">
    <property type="protein sequence ID" value="KAF0888581.1"/>
    <property type="molecule type" value="Genomic_DNA"/>
</dbReference>
<evidence type="ECO:0000313" key="6">
    <source>
        <dbReference type="Proteomes" id="UP000479710"/>
    </source>
</evidence>
<keyword evidence="6" id="KW-1185">Reference proteome</keyword>
<dbReference type="InterPro" id="IPR027443">
    <property type="entry name" value="IPNS-like_sf"/>
</dbReference>
<sequence>MGTEVSAQAGKWSHGKTIPVKNVQALAANTAELTPAAIERYIRPERSSDIVLDGSSDSIPVINLGRLLDLETSEEEAAKLKFACEDWGFFQDQLNVELTTKNQSFLQKEIDKTTNLHPNFSGS</sequence>
<gene>
    <name evidence="5" type="ORF">E2562_016050</name>
</gene>
<protein>
    <recommendedName>
        <fullName evidence="4">Non-haem dioxygenase N-terminal domain-containing protein</fullName>
    </recommendedName>
</protein>
<dbReference type="Pfam" id="PF14226">
    <property type="entry name" value="DIOX_N"/>
    <property type="match status" value="1"/>
</dbReference>
<keyword evidence="1" id="KW-0479">Metal-binding</keyword>
<dbReference type="AlphaFoldDB" id="A0A6G1BLA0"/>
<evidence type="ECO:0000259" key="4">
    <source>
        <dbReference type="Pfam" id="PF14226"/>
    </source>
</evidence>
<evidence type="ECO:0000256" key="3">
    <source>
        <dbReference type="ARBA" id="ARBA00023004"/>
    </source>
</evidence>
<feature type="domain" description="Non-haem dioxygenase N-terminal" evidence="4">
    <location>
        <begin position="59"/>
        <end position="91"/>
    </location>
</feature>
<accession>A0A6G1BLA0</accession>
<dbReference type="SUPFAM" id="SSF51197">
    <property type="entry name" value="Clavaminate synthase-like"/>
    <property type="match status" value="1"/>
</dbReference>
<organism evidence="5 6">
    <name type="scientific">Oryza meyeriana var. granulata</name>
    <dbReference type="NCBI Taxonomy" id="110450"/>
    <lineage>
        <taxon>Eukaryota</taxon>
        <taxon>Viridiplantae</taxon>
        <taxon>Streptophyta</taxon>
        <taxon>Embryophyta</taxon>
        <taxon>Tracheophyta</taxon>
        <taxon>Spermatophyta</taxon>
        <taxon>Magnoliopsida</taxon>
        <taxon>Liliopsida</taxon>
        <taxon>Poales</taxon>
        <taxon>Poaceae</taxon>
        <taxon>BOP clade</taxon>
        <taxon>Oryzoideae</taxon>
        <taxon>Oryzeae</taxon>
        <taxon>Oryzinae</taxon>
        <taxon>Oryza</taxon>
        <taxon>Oryza meyeriana</taxon>
    </lineage>
</organism>
<comment type="caution">
    <text evidence="5">The sequence shown here is derived from an EMBL/GenBank/DDBJ whole genome shotgun (WGS) entry which is preliminary data.</text>
</comment>
<dbReference type="Proteomes" id="UP000479710">
    <property type="component" value="Unassembled WGS sequence"/>
</dbReference>
<keyword evidence="3" id="KW-0408">Iron</keyword>
<dbReference type="Gene3D" id="2.60.120.330">
    <property type="entry name" value="B-lactam Antibiotic, Isopenicillin N Synthase, Chain"/>
    <property type="match status" value="1"/>
</dbReference>
<dbReference type="InterPro" id="IPR026992">
    <property type="entry name" value="DIOX_N"/>
</dbReference>
<proteinExistence type="predicted"/>
<evidence type="ECO:0000256" key="2">
    <source>
        <dbReference type="ARBA" id="ARBA00023002"/>
    </source>
</evidence>
<evidence type="ECO:0000256" key="1">
    <source>
        <dbReference type="ARBA" id="ARBA00022723"/>
    </source>
</evidence>
<reference evidence="5 6" key="1">
    <citation type="submission" date="2019-11" db="EMBL/GenBank/DDBJ databases">
        <title>Whole genome sequence of Oryza granulata.</title>
        <authorList>
            <person name="Li W."/>
        </authorList>
    </citation>
    <scope>NUCLEOTIDE SEQUENCE [LARGE SCALE GENOMIC DNA]</scope>
    <source>
        <strain evidence="6">cv. Menghai</strain>
        <tissue evidence="5">Leaf</tissue>
    </source>
</reference>
<dbReference type="GO" id="GO:0016491">
    <property type="term" value="F:oxidoreductase activity"/>
    <property type="evidence" value="ECO:0007669"/>
    <property type="project" value="UniProtKB-KW"/>
</dbReference>